<dbReference type="SUPFAM" id="SSF117916">
    <property type="entry name" value="Fe-S cluster assembly (FSCA) domain-like"/>
    <property type="match status" value="1"/>
</dbReference>
<organism evidence="2 3">
    <name type="scientific">Azohydromonas caseinilytica</name>
    <dbReference type="NCBI Taxonomy" id="2728836"/>
    <lineage>
        <taxon>Bacteria</taxon>
        <taxon>Pseudomonadati</taxon>
        <taxon>Pseudomonadota</taxon>
        <taxon>Betaproteobacteria</taxon>
        <taxon>Burkholderiales</taxon>
        <taxon>Sphaerotilaceae</taxon>
        <taxon>Azohydromonas</taxon>
    </lineage>
</organism>
<evidence type="ECO:0000313" key="3">
    <source>
        <dbReference type="Proteomes" id="UP000574067"/>
    </source>
</evidence>
<dbReference type="RefSeq" id="WP_169160150.1">
    <property type="nucleotide sequence ID" value="NZ_JABBFW010000005.1"/>
</dbReference>
<keyword evidence="3" id="KW-1185">Reference proteome</keyword>
<gene>
    <name evidence="2" type="ORF">HHL10_09685</name>
</gene>
<dbReference type="InterPro" id="IPR052339">
    <property type="entry name" value="Fe-S_Maturation_MIP18"/>
</dbReference>
<dbReference type="PANTHER" id="PTHR42831">
    <property type="entry name" value="FE-S PROTEIN MATURATION AUXILIARY FACTOR YITW"/>
    <property type="match status" value="1"/>
</dbReference>
<evidence type="ECO:0000259" key="1">
    <source>
        <dbReference type="Pfam" id="PF01883"/>
    </source>
</evidence>
<comment type="caution">
    <text evidence="2">The sequence shown here is derived from an EMBL/GenBank/DDBJ whole genome shotgun (WGS) entry which is preliminary data.</text>
</comment>
<dbReference type="InterPro" id="IPR034904">
    <property type="entry name" value="FSCA_dom_sf"/>
</dbReference>
<protein>
    <submittedName>
        <fullName evidence="2">Metal-sulfur cluster assembly factor</fullName>
    </submittedName>
</protein>
<proteinExistence type="predicted"/>
<dbReference type="Proteomes" id="UP000574067">
    <property type="component" value="Unassembled WGS sequence"/>
</dbReference>
<name>A0A848F9W7_9BURK</name>
<accession>A0A848F9W7</accession>
<dbReference type="PANTHER" id="PTHR42831:SF1">
    <property type="entry name" value="FE-S PROTEIN MATURATION AUXILIARY FACTOR YITW"/>
    <property type="match status" value="1"/>
</dbReference>
<sequence length="119" mass="13212">MSAPVPDPQAEAPRFEFEGDEALRAPVTQALRRVVDPEVALSIVDVGLIYRVRVGADGAHVLMTMTSAACPVTDVIVEDVQAELDRVLPPALPLEVELTYEPPWTPERMSESARRFMRW</sequence>
<dbReference type="Gene3D" id="3.30.300.130">
    <property type="entry name" value="Fe-S cluster assembly (FSCA)"/>
    <property type="match status" value="1"/>
</dbReference>
<dbReference type="InterPro" id="IPR002744">
    <property type="entry name" value="MIP18-like"/>
</dbReference>
<dbReference type="AlphaFoldDB" id="A0A848F9W7"/>
<dbReference type="Pfam" id="PF01883">
    <property type="entry name" value="FeS_assembly_P"/>
    <property type="match status" value="1"/>
</dbReference>
<reference evidence="2 3" key="1">
    <citation type="submission" date="2020-04" db="EMBL/GenBank/DDBJ databases">
        <title>Azohydromonas sp. isolated from soil.</title>
        <authorList>
            <person name="Dahal R.H."/>
        </authorList>
    </citation>
    <scope>NUCLEOTIDE SEQUENCE [LARGE SCALE GENOMIC DNA]</scope>
    <source>
        <strain evidence="2 3">G-1-1-14</strain>
    </source>
</reference>
<evidence type="ECO:0000313" key="2">
    <source>
        <dbReference type="EMBL" id="NML15249.1"/>
    </source>
</evidence>
<feature type="domain" description="MIP18 family-like" evidence="1">
    <location>
        <begin position="26"/>
        <end position="89"/>
    </location>
</feature>
<dbReference type="EMBL" id="JABBFW010000005">
    <property type="protein sequence ID" value="NML15249.1"/>
    <property type="molecule type" value="Genomic_DNA"/>
</dbReference>